<dbReference type="Pfam" id="PF10109">
    <property type="entry name" value="Phage_TAC_7"/>
    <property type="match status" value="1"/>
</dbReference>
<protein>
    <submittedName>
        <fullName evidence="1">Phage tail assembly chaperone protein, E, or 41 or 14</fullName>
    </submittedName>
</protein>
<name>A0A1H7TYI9_9BURK</name>
<dbReference type="RefSeq" id="WP_090545100.1">
    <property type="nucleotide sequence ID" value="NZ_FNSR01000001.1"/>
</dbReference>
<evidence type="ECO:0000313" key="2">
    <source>
        <dbReference type="Proteomes" id="UP000199120"/>
    </source>
</evidence>
<reference evidence="2" key="1">
    <citation type="submission" date="2016-10" db="EMBL/GenBank/DDBJ databases">
        <authorList>
            <person name="Varghese N."/>
            <person name="Submissions S."/>
        </authorList>
    </citation>
    <scope>NUCLEOTIDE SEQUENCE [LARGE SCALE GENOMIC DNA]</scope>
    <source>
        <strain evidence="2">LMG 26416</strain>
    </source>
</reference>
<organism evidence="1 2">
    <name type="scientific">Paraburkholderia caballeronis</name>
    <dbReference type="NCBI Taxonomy" id="416943"/>
    <lineage>
        <taxon>Bacteria</taxon>
        <taxon>Pseudomonadati</taxon>
        <taxon>Pseudomonadota</taxon>
        <taxon>Betaproteobacteria</taxon>
        <taxon>Burkholderiales</taxon>
        <taxon>Burkholderiaceae</taxon>
        <taxon>Paraburkholderia</taxon>
    </lineage>
</organism>
<proteinExistence type="predicted"/>
<accession>A0A1H7TYI9</accession>
<gene>
    <name evidence="1" type="ORF">SAMN05192542_11738</name>
</gene>
<dbReference type="STRING" id="416943.SAMN05445871_2412"/>
<dbReference type="OrthoDB" id="6898450at2"/>
<dbReference type="AlphaFoldDB" id="A0A1H7TYI9"/>
<dbReference type="EMBL" id="FOAJ01000017">
    <property type="protein sequence ID" value="SEL89942.1"/>
    <property type="molecule type" value="Genomic_DNA"/>
</dbReference>
<sequence>MDDEKIIRFKNPITLKGDSVTYESITLREPTVDELDRSAQIEGSVYAANAALISFVAGVPLPVVRKMGKTDYEEATAFLSGFTWQPPQPGATSETAAQT</sequence>
<evidence type="ECO:0000313" key="1">
    <source>
        <dbReference type="EMBL" id="SEL89942.1"/>
    </source>
</evidence>
<dbReference type="Proteomes" id="UP000199120">
    <property type="component" value="Unassembled WGS sequence"/>
</dbReference>
<dbReference type="InterPro" id="IPR019289">
    <property type="entry name" value="Phage_tail_E/E"/>
</dbReference>
<keyword evidence="2" id="KW-1185">Reference proteome</keyword>